<dbReference type="InterPro" id="IPR013760">
    <property type="entry name" value="Topo_IIA-like_dom_sf"/>
</dbReference>
<feature type="region of interest" description="Disordered" evidence="9">
    <location>
        <begin position="508"/>
        <end position="534"/>
    </location>
</feature>
<organism evidence="12">
    <name type="scientific">Alloscardovia omnicolens</name>
    <dbReference type="NCBI Taxonomy" id="419015"/>
    <lineage>
        <taxon>Bacteria</taxon>
        <taxon>Bacillati</taxon>
        <taxon>Actinomycetota</taxon>
        <taxon>Actinomycetes</taxon>
        <taxon>Bifidobacteriales</taxon>
        <taxon>Bifidobacteriaceae</taxon>
        <taxon>Alloscardovia</taxon>
    </lineage>
</organism>
<dbReference type="SMART" id="SM00434">
    <property type="entry name" value="TOP4c"/>
    <property type="match status" value="1"/>
</dbReference>
<feature type="active site" description="O-(5'-phospho-DNA)-tyrosine intermediate" evidence="7">
    <location>
        <position position="133"/>
    </location>
</feature>
<dbReference type="Gene3D" id="3.90.199.10">
    <property type="entry name" value="Topoisomerase II, domain 5"/>
    <property type="match status" value="1"/>
</dbReference>
<dbReference type="PROSITE" id="PS52040">
    <property type="entry name" value="TOPO_IIA"/>
    <property type="match status" value="1"/>
</dbReference>
<gene>
    <name evidence="12" type="primary">gyra</name>
</gene>
<name>A0A0N9XBZ9_9BIFI</name>
<sequence>MARKRTHAATYDPREIKENIVDTPLQEEMSKSFLEYAYSVIYARALPDARDGMKPVQRRIIYQMGQMGLTPEKPYMKSARVVGEVMGKLHPHGDSAIYEAMVRLAQPFAMRLPLVDGHGNFGSLDDGPAASRYTEARLAPSAFGMIDSIGEETVDFTPNYDNKLEEPTVLPAAFPNLLVNGASGIAVGMATNMVTHNLREVVAGAQYLMKHPEATLEDVMRYIPGPDLPGGGIIMGRDGIREAYETGRGTFTTRSQTHIENVTARKKAIIVTELPFMVGPEKVLERISESVKNKKLDGISGAIDLTDRHNGTRIVIEIKSGFDPQAVLTQLFKYTPLEDNFTINNVALVDGRPRTMGLLELLNVWIAHRRDVIRKRSIYRKRKAEERLHLVEGLLLALIDIDEVIEVIRSSDDADSAKHRLMAVFDLDEIQAQYILDLRLRRLTKMSRIELETERDDLKRAIEELNEILGSAQVLDGVVIDSMNKAVEQWGDDRRSILLDEGENGFTPVQSAVSSSSSSTPSEQTSTALGVGGGSSHAQALAQVNAQMQASAALGSVRGAAPSSALEVEDVPCVIALSASGRIARLSATAWDVYHSRNAATPRYADDTLLSLIQSSTRSTYALITSAGRLVTAHTSDLPQLPVSEYLSLSAGVPADELLMSTESTDPVEGEHTVAVISMNDDDSTPLALGTRNGVVKRWNRESPTTMDSWSVIDLKDNDEVLHAAQADDDDRLVFISSDSSLLTFAASAVRAQGRTAGGMTGMKLSEGQHIVCFAVVPAGKVAWTYDDNEEGNTAQSGAVVVTVAGDADALPGTDNGACKVTPLEQYPTKGRATGGVRSQRFLRGQNTLIAATVADVPVFAATQSGHPVDLPAVDMRRDGSGTELSAPITYFSRV</sequence>
<dbReference type="SUPFAM" id="SSF56719">
    <property type="entry name" value="Type II DNA topoisomerase"/>
    <property type="match status" value="1"/>
</dbReference>
<evidence type="ECO:0000256" key="4">
    <source>
        <dbReference type="ARBA" id="ARBA00023029"/>
    </source>
</evidence>
<dbReference type="InterPro" id="IPR050220">
    <property type="entry name" value="Type_II_DNA_Topoisomerases"/>
</dbReference>
<dbReference type="Pfam" id="PF00521">
    <property type="entry name" value="DNA_topoisoIV"/>
    <property type="match status" value="1"/>
</dbReference>
<dbReference type="EMBL" id="KR351284">
    <property type="protein sequence ID" value="ALI16896.1"/>
    <property type="molecule type" value="Genomic_DNA"/>
</dbReference>
<keyword evidence="4 7" id="KW-0799">Topoisomerase</keyword>
<evidence type="ECO:0000256" key="6">
    <source>
        <dbReference type="ARBA" id="ARBA00023235"/>
    </source>
</evidence>
<feature type="compositionally biased region" description="Low complexity" evidence="9">
    <location>
        <begin position="508"/>
        <end position="528"/>
    </location>
</feature>
<dbReference type="InterPro" id="IPR013757">
    <property type="entry name" value="Topo_IIA_A_a_sf"/>
</dbReference>
<reference evidence="12" key="1">
    <citation type="submission" date="2015-04" db="EMBL/GenBank/DDBJ databases">
        <title>In vitro antimicrobial susceptibility of Alloscardovia omnicolens and molecular mechanisms of acquired resistance.</title>
        <authorList>
            <person name="Isnard C."/>
            <person name="Reissier S."/>
            <person name="Rodriguez S."/>
            <person name="Krahenbuhl J."/>
            <person name="Liassine N."/>
            <person name="Guerin F."/>
            <person name="Cattoir V."/>
            <person name="Lienhard R."/>
        </authorList>
    </citation>
    <scope>NUCLEOTIDE SEQUENCE</scope>
    <source>
        <strain evidence="12">12342</strain>
        <strain evidence="11">CCUG 31649T</strain>
    </source>
</reference>
<dbReference type="NCBIfam" id="NF004044">
    <property type="entry name" value="PRK05561.1"/>
    <property type="match status" value="1"/>
</dbReference>
<comment type="similarity">
    <text evidence="2">Belongs to the type II topoisomerase GyrA/ParC subunit family.</text>
</comment>
<dbReference type="GO" id="GO:0003677">
    <property type="term" value="F:DNA binding"/>
    <property type="evidence" value="ECO:0007669"/>
    <property type="project" value="UniProtKB-UniRule"/>
</dbReference>
<keyword evidence="8" id="KW-0175">Coiled coil</keyword>
<evidence type="ECO:0000256" key="9">
    <source>
        <dbReference type="SAM" id="MobiDB-lite"/>
    </source>
</evidence>
<dbReference type="GO" id="GO:0034335">
    <property type="term" value="F:DNA negative supercoiling activity"/>
    <property type="evidence" value="ECO:0007669"/>
    <property type="project" value="UniProtKB-ARBA"/>
</dbReference>
<accession>A0A0N9XBZ9</accession>
<evidence type="ECO:0000313" key="12">
    <source>
        <dbReference type="EMBL" id="ALI16897.1"/>
    </source>
</evidence>
<dbReference type="InterPro" id="IPR006691">
    <property type="entry name" value="GyrA/parC_rep"/>
</dbReference>
<keyword evidence="5 7" id="KW-0238">DNA-binding</keyword>
<keyword evidence="6 7" id="KW-0413">Isomerase</keyword>
<dbReference type="PANTHER" id="PTHR43493">
    <property type="entry name" value="DNA GYRASE/TOPOISOMERASE SUBUNIT A"/>
    <property type="match status" value="1"/>
</dbReference>
<dbReference type="FunFam" id="3.30.1360.40:FF:000002">
    <property type="entry name" value="DNA gyrase subunit A"/>
    <property type="match status" value="1"/>
</dbReference>
<evidence type="ECO:0000256" key="5">
    <source>
        <dbReference type="ARBA" id="ARBA00023125"/>
    </source>
</evidence>
<dbReference type="EC" id="5.6.2.2" evidence="3"/>
<comment type="catalytic activity">
    <reaction evidence="1 7">
        <text>ATP-dependent breakage, passage and rejoining of double-stranded DNA.</text>
        <dbReference type="EC" id="5.6.2.2"/>
    </reaction>
</comment>
<dbReference type="InterPro" id="IPR002205">
    <property type="entry name" value="Topo_IIA_dom_A"/>
</dbReference>
<dbReference type="Gene3D" id="2.120.10.90">
    <property type="entry name" value="DNA gyrase/topoisomerase IV, subunit A, C-terminal"/>
    <property type="match status" value="1"/>
</dbReference>
<dbReference type="PANTHER" id="PTHR43493:SF5">
    <property type="entry name" value="DNA GYRASE SUBUNIT A, CHLOROPLASTIC_MITOCHONDRIAL"/>
    <property type="match status" value="1"/>
</dbReference>
<dbReference type="SUPFAM" id="SSF101904">
    <property type="entry name" value="GyrA/ParC C-terminal domain-like"/>
    <property type="match status" value="1"/>
</dbReference>
<dbReference type="Gene3D" id="1.10.268.10">
    <property type="entry name" value="Topoisomerase, domain 3"/>
    <property type="match status" value="1"/>
</dbReference>
<dbReference type="GO" id="GO:0005524">
    <property type="term" value="F:ATP binding"/>
    <property type="evidence" value="ECO:0007669"/>
    <property type="project" value="InterPro"/>
</dbReference>
<evidence type="ECO:0000313" key="11">
    <source>
        <dbReference type="EMBL" id="ALI16896.1"/>
    </source>
</evidence>
<dbReference type="InterPro" id="IPR013758">
    <property type="entry name" value="Topo_IIA_A/C_ab"/>
</dbReference>
<evidence type="ECO:0000256" key="2">
    <source>
        <dbReference type="ARBA" id="ARBA00008263"/>
    </source>
</evidence>
<proteinExistence type="inferred from homology"/>
<dbReference type="FunFam" id="1.10.268.10:FF:000001">
    <property type="entry name" value="DNA gyrase subunit A"/>
    <property type="match status" value="1"/>
</dbReference>
<dbReference type="EMBL" id="KR351285">
    <property type="protein sequence ID" value="ALI16897.1"/>
    <property type="molecule type" value="Genomic_DNA"/>
</dbReference>
<dbReference type="Pfam" id="PF03989">
    <property type="entry name" value="DNA_gyraseA_C"/>
    <property type="match status" value="2"/>
</dbReference>
<protein>
    <recommendedName>
        <fullName evidence="3">DNA topoisomerase (ATP-hydrolyzing)</fullName>
        <ecNumber evidence="3">5.6.2.2</ecNumber>
    </recommendedName>
</protein>
<dbReference type="InterPro" id="IPR035516">
    <property type="entry name" value="Gyrase/topoIV_suA_C"/>
</dbReference>
<evidence type="ECO:0000259" key="10">
    <source>
        <dbReference type="PROSITE" id="PS52040"/>
    </source>
</evidence>
<feature type="coiled-coil region" evidence="8">
    <location>
        <begin position="448"/>
        <end position="475"/>
    </location>
</feature>
<evidence type="ECO:0000256" key="1">
    <source>
        <dbReference type="ARBA" id="ARBA00000185"/>
    </source>
</evidence>
<dbReference type="GO" id="GO:0005737">
    <property type="term" value="C:cytoplasm"/>
    <property type="evidence" value="ECO:0007669"/>
    <property type="project" value="TreeGrafter"/>
</dbReference>
<dbReference type="AlphaFoldDB" id="A0A0N9XBZ9"/>
<evidence type="ECO:0000256" key="8">
    <source>
        <dbReference type="SAM" id="Coils"/>
    </source>
</evidence>
<dbReference type="GO" id="GO:0006265">
    <property type="term" value="P:DNA topological change"/>
    <property type="evidence" value="ECO:0007669"/>
    <property type="project" value="UniProtKB-UniRule"/>
</dbReference>
<dbReference type="GO" id="GO:0009330">
    <property type="term" value="C:DNA topoisomerase type II (double strand cut, ATP-hydrolyzing) complex"/>
    <property type="evidence" value="ECO:0007669"/>
    <property type="project" value="TreeGrafter"/>
</dbReference>
<feature type="domain" description="Topo IIA-type catalytic" evidence="10">
    <location>
        <begin position="46"/>
        <end position="510"/>
    </location>
</feature>
<evidence type="ECO:0000256" key="7">
    <source>
        <dbReference type="PROSITE-ProRule" id="PRU01384"/>
    </source>
</evidence>
<dbReference type="Gene3D" id="3.30.1360.40">
    <property type="match status" value="1"/>
</dbReference>
<dbReference type="CDD" id="cd00187">
    <property type="entry name" value="TOP4c"/>
    <property type="match status" value="1"/>
</dbReference>
<evidence type="ECO:0000256" key="3">
    <source>
        <dbReference type="ARBA" id="ARBA00012895"/>
    </source>
</evidence>